<organism evidence="3 4">
    <name type="scientific">Methylobacterium marchantiae</name>
    <dbReference type="NCBI Taxonomy" id="600331"/>
    <lineage>
        <taxon>Bacteria</taxon>
        <taxon>Pseudomonadati</taxon>
        <taxon>Pseudomonadota</taxon>
        <taxon>Alphaproteobacteria</taxon>
        <taxon>Hyphomicrobiales</taxon>
        <taxon>Methylobacteriaceae</taxon>
        <taxon>Methylobacterium</taxon>
    </lineage>
</organism>
<evidence type="ECO:0000313" key="4">
    <source>
        <dbReference type="Proteomes" id="UP001597176"/>
    </source>
</evidence>
<evidence type="ECO:0000313" key="3">
    <source>
        <dbReference type="EMBL" id="MFD1300789.1"/>
    </source>
</evidence>
<comment type="caution">
    <text evidence="3">The sequence shown here is derived from an EMBL/GenBank/DDBJ whole genome shotgun (WGS) entry which is preliminary data.</text>
</comment>
<keyword evidence="4" id="KW-1185">Reference proteome</keyword>
<evidence type="ECO:0008006" key="5">
    <source>
        <dbReference type="Google" id="ProtNLM"/>
    </source>
</evidence>
<evidence type="ECO:0000256" key="1">
    <source>
        <dbReference type="SAM" id="MobiDB-lite"/>
    </source>
</evidence>
<evidence type="ECO:0000256" key="2">
    <source>
        <dbReference type="SAM" id="Phobius"/>
    </source>
</evidence>
<gene>
    <name evidence="3" type="ORF">ACFQ4G_04225</name>
</gene>
<name>A0ABW3WWZ3_9HYPH</name>
<dbReference type="Proteomes" id="UP001597176">
    <property type="component" value="Unassembled WGS sequence"/>
</dbReference>
<protein>
    <recommendedName>
        <fullName evidence="5">Chemotaxis methyl-accepting receptor HlyB-like 4HB MCP domain-containing protein</fullName>
    </recommendedName>
</protein>
<feature type="compositionally biased region" description="Basic and acidic residues" evidence="1">
    <location>
        <begin position="141"/>
        <end position="152"/>
    </location>
</feature>
<reference evidence="4" key="1">
    <citation type="journal article" date="2019" name="Int. J. Syst. Evol. Microbiol.">
        <title>The Global Catalogue of Microorganisms (GCM) 10K type strain sequencing project: providing services to taxonomists for standard genome sequencing and annotation.</title>
        <authorList>
            <consortium name="The Broad Institute Genomics Platform"/>
            <consortium name="The Broad Institute Genome Sequencing Center for Infectious Disease"/>
            <person name="Wu L."/>
            <person name="Ma J."/>
        </authorList>
    </citation>
    <scope>NUCLEOTIDE SEQUENCE [LARGE SCALE GENOMIC DNA]</scope>
    <source>
        <strain evidence="4">CCUG 56108</strain>
    </source>
</reference>
<feature type="transmembrane region" description="Helical" evidence="2">
    <location>
        <begin position="13"/>
        <end position="33"/>
    </location>
</feature>
<proteinExistence type="predicted"/>
<keyword evidence="2" id="KW-0812">Transmembrane</keyword>
<keyword evidence="2" id="KW-1133">Transmembrane helix</keyword>
<keyword evidence="2" id="KW-0472">Membrane</keyword>
<dbReference type="RefSeq" id="WP_238204079.1">
    <property type="nucleotide sequence ID" value="NZ_JBHTND010000004.1"/>
</dbReference>
<dbReference type="EMBL" id="JBHTND010000004">
    <property type="protein sequence ID" value="MFD1300789.1"/>
    <property type="molecule type" value="Genomic_DNA"/>
</dbReference>
<accession>A0ABW3WWZ3</accession>
<feature type="compositionally biased region" description="Basic and acidic residues" evidence="1">
    <location>
        <begin position="161"/>
        <end position="207"/>
    </location>
</feature>
<feature type="region of interest" description="Disordered" evidence="1">
    <location>
        <begin position="141"/>
        <end position="233"/>
    </location>
</feature>
<sequence length="233" mass="25584">MKSFNNLGLLVKIIIPLVLTAAISAGLVGYARYSMTRIADQTRAIAKVQAARQNHVLTLQISVTEATVQNRNILLEQDAKKIETYIVRQDAAIRAAQGAQASLANLADTPERAARNAALQAAVDGYFAVLTRSTAAGLKNDLRDRNGHRTEGGRAPACEAARADLRADRSDRQGTERERRSGGPDRRVHFGLDDCVRRDRSRVGNGDRRRHRRLGDFPPGERHDGIHGPPRRG</sequence>